<dbReference type="Proteomes" id="UP000068067">
    <property type="component" value="Chromosome"/>
</dbReference>
<protein>
    <submittedName>
        <fullName evidence="1">Uncharacterized protein</fullName>
    </submittedName>
</protein>
<proteinExistence type="predicted"/>
<name>A0A0M4CJI7_9CORY</name>
<accession>A0A0M4CJI7</accession>
<gene>
    <name evidence="1" type="ORF">CDES_07645</name>
</gene>
<dbReference type="RefSeq" id="WP_053544941.1">
    <property type="nucleotide sequence ID" value="NZ_CP009220.1"/>
</dbReference>
<dbReference type="PATRIC" id="fig|931089.4.peg.1544"/>
<dbReference type="AlphaFoldDB" id="A0A0M4CJI7"/>
<dbReference type="KEGG" id="cdx:CDES_07645"/>
<keyword evidence="2" id="KW-1185">Reference proteome</keyword>
<evidence type="ECO:0000313" key="2">
    <source>
        <dbReference type="Proteomes" id="UP000068067"/>
    </source>
</evidence>
<sequence>MTKTLADMTADERQSCVGMWCETEGHGRLLVLARVEKDGVHAQATVPQGPYPCTAPLSHFTPRFDLPPAWNPDGTPPKGEWVDGHMWWNEPGDDSQTVDLIGAECLGTGEMQGMDKWPKNVTPAVSDEDIQVRRFITEWENTND</sequence>
<dbReference type="EMBL" id="CP009220">
    <property type="protein sequence ID" value="ALC05938.1"/>
    <property type="molecule type" value="Genomic_DNA"/>
</dbReference>
<dbReference type="STRING" id="931089.CDES_07645"/>
<dbReference type="OrthoDB" id="4427967at2"/>
<evidence type="ECO:0000313" key="1">
    <source>
        <dbReference type="EMBL" id="ALC05938.1"/>
    </source>
</evidence>
<reference evidence="1 2" key="1">
    <citation type="submission" date="2014-08" db="EMBL/GenBank/DDBJ databases">
        <title>Complete genome sequence of Corynebacterium deserti GIMN1.010 (=DSM 45689), isolated from desert sand in western China.</title>
        <authorList>
            <person name="Ruckert C."/>
            <person name="Albersmeier A."/>
            <person name="Kalinowski J."/>
        </authorList>
    </citation>
    <scope>NUCLEOTIDE SEQUENCE [LARGE SCALE GENOMIC DNA]</scope>
    <source>
        <strain evidence="1 2">GIMN1.010</strain>
    </source>
</reference>
<organism evidence="1 2">
    <name type="scientific">Corynebacterium deserti GIMN1.010</name>
    <dbReference type="NCBI Taxonomy" id="931089"/>
    <lineage>
        <taxon>Bacteria</taxon>
        <taxon>Bacillati</taxon>
        <taxon>Actinomycetota</taxon>
        <taxon>Actinomycetes</taxon>
        <taxon>Mycobacteriales</taxon>
        <taxon>Corynebacteriaceae</taxon>
        <taxon>Corynebacterium</taxon>
    </lineage>
</organism>